<reference evidence="2 3" key="1">
    <citation type="journal article" date="2019" name="Commun. Biol.">
        <title>The bagworm genome reveals a unique fibroin gene that provides high tensile strength.</title>
        <authorList>
            <person name="Kono N."/>
            <person name="Nakamura H."/>
            <person name="Ohtoshi R."/>
            <person name="Tomita M."/>
            <person name="Numata K."/>
            <person name="Arakawa K."/>
        </authorList>
    </citation>
    <scope>NUCLEOTIDE SEQUENCE [LARGE SCALE GENOMIC DNA]</scope>
</reference>
<dbReference type="Pfam" id="PF14529">
    <property type="entry name" value="Exo_endo_phos_2"/>
    <property type="match status" value="1"/>
</dbReference>
<dbReference type="Gene3D" id="3.60.10.10">
    <property type="entry name" value="Endonuclease/exonuclease/phosphatase"/>
    <property type="match status" value="1"/>
</dbReference>
<dbReference type="OrthoDB" id="7487383at2759"/>
<proteinExistence type="predicted"/>
<dbReference type="Proteomes" id="UP000299102">
    <property type="component" value="Unassembled WGS sequence"/>
</dbReference>
<protein>
    <recommendedName>
        <fullName evidence="1">Endonuclease/exonuclease/phosphatase domain-containing protein</fullName>
    </recommendedName>
</protein>
<evidence type="ECO:0000313" key="2">
    <source>
        <dbReference type="EMBL" id="GBP20111.1"/>
    </source>
</evidence>
<dbReference type="EMBL" id="BGZK01000114">
    <property type="protein sequence ID" value="GBP20111.1"/>
    <property type="molecule type" value="Genomic_DNA"/>
</dbReference>
<accession>A0A4C1U191</accession>
<feature type="domain" description="Endonuclease/exonuclease/phosphatase" evidence="1">
    <location>
        <begin position="45"/>
        <end position="146"/>
    </location>
</feature>
<comment type="caution">
    <text evidence="2">The sequence shown here is derived from an EMBL/GenBank/DDBJ whole genome shotgun (WGS) entry which is preliminary data.</text>
</comment>
<sequence>MDLAENIRCAHTGTVAAPENEKFNTVLKINSDRVAVDRVPEHRPVYTARATELLQSDLESLLTLGEHVILFGDFNSKNTEWNCVSTNKNGRILAVLRDKLEFDVIMPLTPTHFSDKDLDMPDILDIAFMRNVTFKLGCIETLQRLSSEKNNHQLEKGVERA</sequence>
<name>A0A4C1U191_EUMVA</name>
<dbReference type="InterPro" id="IPR036691">
    <property type="entry name" value="Endo/exonu/phosph_ase_sf"/>
</dbReference>
<dbReference type="AlphaFoldDB" id="A0A4C1U191"/>
<dbReference type="SUPFAM" id="SSF56219">
    <property type="entry name" value="DNase I-like"/>
    <property type="match status" value="1"/>
</dbReference>
<dbReference type="InterPro" id="IPR005135">
    <property type="entry name" value="Endo/exonuclease/phosphatase"/>
</dbReference>
<evidence type="ECO:0000259" key="1">
    <source>
        <dbReference type="Pfam" id="PF14529"/>
    </source>
</evidence>
<keyword evidence="3" id="KW-1185">Reference proteome</keyword>
<organism evidence="2 3">
    <name type="scientific">Eumeta variegata</name>
    <name type="common">Bagworm moth</name>
    <name type="synonym">Eumeta japonica</name>
    <dbReference type="NCBI Taxonomy" id="151549"/>
    <lineage>
        <taxon>Eukaryota</taxon>
        <taxon>Metazoa</taxon>
        <taxon>Ecdysozoa</taxon>
        <taxon>Arthropoda</taxon>
        <taxon>Hexapoda</taxon>
        <taxon>Insecta</taxon>
        <taxon>Pterygota</taxon>
        <taxon>Neoptera</taxon>
        <taxon>Endopterygota</taxon>
        <taxon>Lepidoptera</taxon>
        <taxon>Glossata</taxon>
        <taxon>Ditrysia</taxon>
        <taxon>Tineoidea</taxon>
        <taxon>Psychidae</taxon>
        <taxon>Oiketicinae</taxon>
        <taxon>Eumeta</taxon>
    </lineage>
</organism>
<evidence type="ECO:0000313" key="3">
    <source>
        <dbReference type="Proteomes" id="UP000299102"/>
    </source>
</evidence>
<gene>
    <name evidence="2" type="ORF">EVAR_13883_1</name>
</gene>
<dbReference type="GO" id="GO:0003824">
    <property type="term" value="F:catalytic activity"/>
    <property type="evidence" value="ECO:0007669"/>
    <property type="project" value="InterPro"/>
</dbReference>